<dbReference type="PANTHER" id="PTHR44591:SF3">
    <property type="entry name" value="RESPONSE REGULATORY DOMAIN-CONTAINING PROTEIN"/>
    <property type="match status" value="1"/>
</dbReference>
<keyword evidence="5" id="KW-0808">Transferase</keyword>
<dbReference type="GO" id="GO:0000160">
    <property type="term" value="P:phosphorelay signal transduction system"/>
    <property type="evidence" value="ECO:0007669"/>
    <property type="project" value="InterPro"/>
</dbReference>
<evidence type="ECO:0000259" key="3">
    <source>
        <dbReference type="PROSITE" id="PS50110"/>
    </source>
</evidence>
<dbReference type="GO" id="GO:0016301">
    <property type="term" value="F:kinase activity"/>
    <property type="evidence" value="ECO:0007669"/>
    <property type="project" value="UniProtKB-KW"/>
</dbReference>
<gene>
    <name evidence="5" type="primary">stuC</name>
    <name evidence="4" type="ORF">Lmor_2317</name>
    <name evidence="5" type="ORF">NCTC12239_01406</name>
</gene>
<feature type="modified residue" description="4-aspartylphosphate" evidence="2">
    <location>
        <position position="54"/>
    </location>
</feature>
<dbReference type="InterPro" id="IPR050595">
    <property type="entry name" value="Bact_response_regulator"/>
</dbReference>
<dbReference type="PROSITE" id="PS50110">
    <property type="entry name" value="RESPONSE_REGULATORY"/>
    <property type="match status" value="1"/>
</dbReference>
<dbReference type="InterPro" id="IPR001789">
    <property type="entry name" value="Sig_transdc_resp-reg_receiver"/>
</dbReference>
<dbReference type="RefSeq" id="WP_051190550.1">
    <property type="nucleotide sequence ID" value="NZ_CAAAJG010000003.1"/>
</dbReference>
<dbReference type="EMBL" id="UGOG01000001">
    <property type="protein sequence ID" value="STX62474.1"/>
    <property type="molecule type" value="Genomic_DNA"/>
</dbReference>
<feature type="domain" description="Response regulatory" evidence="3">
    <location>
        <begin position="5"/>
        <end position="121"/>
    </location>
</feature>
<dbReference type="Proteomes" id="UP000254040">
    <property type="component" value="Unassembled WGS sequence"/>
</dbReference>
<evidence type="ECO:0000313" key="6">
    <source>
        <dbReference type="Proteomes" id="UP000054985"/>
    </source>
</evidence>
<keyword evidence="6" id="KW-1185">Reference proteome</keyword>
<dbReference type="EMBL" id="LNYN01000029">
    <property type="protein sequence ID" value="KTD32379.1"/>
    <property type="molecule type" value="Genomic_DNA"/>
</dbReference>
<organism evidence="5 7">
    <name type="scientific">Legionella moravica</name>
    <dbReference type="NCBI Taxonomy" id="39962"/>
    <lineage>
        <taxon>Bacteria</taxon>
        <taxon>Pseudomonadati</taxon>
        <taxon>Pseudomonadota</taxon>
        <taxon>Gammaproteobacteria</taxon>
        <taxon>Legionellales</taxon>
        <taxon>Legionellaceae</taxon>
        <taxon>Legionella</taxon>
    </lineage>
</organism>
<reference evidence="4 6" key="1">
    <citation type="submission" date="2015-11" db="EMBL/GenBank/DDBJ databases">
        <title>Genomic analysis of 38 Legionella species identifies large and diverse effector repertoires.</title>
        <authorList>
            <person name="Burstein D."/>
            <person name="Amaro F."/>
            <person name="Zusman T."/>
            <person name="Lifshitz Z."/>
            <person name="Cohen O."/>
            <person name="Gilbert J.A."/>
            <person name="Pupko T."/>
            <person name="Shuman H.A."/>
            <person name="Segal G."/>
        </authorList>
    </citation>
    <scope>NUCLEOTIDE SEQUENCE [LARGE SCALE GENOMIC DNA]</scope>
    <source>
        <strain evidence="4 6">ATCC 43877</strain>
    </source>
</reference>
<dbReference type="Gene3D" id="3.40.50.2300">
    <property type="match status" value="1"/>
</dbReference>
<evidence type="ECO:0000256" key="1">
    <source>
        <dbReference type="ARBA" id="ARBA00022553"/>
    </source>
</evidence>
<reference evidence="5 7" key="2">
    <citation type="submission" date="2018-06" db="EMBL/GenBank/DDBJ databases">
        <authorList>
            <consortium name="Pathogen Informatics"/>
            <person name="Doyle S."/>
        </authorList>
    </citation>
    <scope>NUCLEOTIDE SEQUENCE [LARGE SCALE GENOMIC DNA]</scope>
    <source>
        <strain evidence="5 7">NCTC12239</strain>
    </source>
</reference>
<protein>
    <submittedName>
        <fullName evidence="5">Sensor histidine kinase</fullName>
    </submittedName>
    <submittedName>
        <fullName evidence="4">Two component response regulator</fullName>
    </submittedName>
</protein>
<evidence type="ECO:0000313" key="4">
    <source>
        <dbReference type="EMBL" id="KTD32379.1"/>
    </source>
</evidence>
<dbReference type="InterPro" id="IPR011006">
    <property type="entry name" value="CheY-like_superfamily"/>
</dbReference>
<sequence length="238" mass="26627">MTTYKIVTIDDSSVIRKIVNKAFQPFDCCVSEAENGAEGLVVIYREKPDLIILDLTMPVMNGIEMLEKIKADPSVKDIPVIMLTAESSKDVVVQIIKLGVKDYISKPFQSDQLMERVKKYLALEEKKVSQFFIKDNDIDILVFPDKMSTHAVTEIKEQLNTSIKEGAKKIITDMSKDDVLNSSAIQLIGFILNSCKKAQIKPIVIAKALVAKELKEYEETASAITCLTLDEAKKSYES</sequence>
<dbReference type="Gene3D" id="3.30.750.24">
    <property type="entry name" value="STAS domain"/>
    <property type="match status" value="1"/>
</dbReference>
<dbReference type="InterPro" id="IPR002645">
    <property type="entry name" value="STAS_dom"/>
</dbReference>
<dbReference type="SUPFAM" id="SSF52091">
    <property type="entry name" value="SpoIIaa-like"/>
    <property type="match status" value="1"/>
</dbReference>
<dbReference type="PANTHER" id="PTHR44591">
    <property type="entry name" value="STRESS RESPONSE REGULATOR PROTEIN 1"/>
    <property type="match status" value="1"/>
</dbReference>
<dbReference type="SMART" id="SM00448">
    <property type="entry name" value="REC"/>
    <property type="match status" value="1"/>
</dbReference>
<keyword evidence="1 2" id="KW-0597">Phosphoprotein</keyword>
<dbReference type="InterPro" id="IPR036513">
    <property type="entry name" value="STAS_dom_sf"/>
</dbReference>
<evidence type="ECO:0000313" key="7">
    <source>
        <dbReference type="Proteomes" id="UP000254040"/>
    </source>
</evidence>
<keyword evidence="5" id="KW-0418">Kinase</keyword>
<evidence type="ECO:0000313" key="5">
    <source>
        <dbReference type="EMBL" id="STX62474.1"/>
    </source>
</evidence>
<dbReference type="Proteomes" id="UP000054985">
    <property type="component" value="Unassembled WGS sequence"/>
</dbReference>
<dbReference type="STRING" id="39962.Lmor_2317"/>
<dbReference type="AlphaFoldDB" id="A0A378JV63"/>
<dbReference type="SUPFAM" id="SSF52172">
    <property type="entry name" value="CheY-like"/>
    <property type="match status" value="1"/>
</dbReference>
<accession>A0A378JV63</accession>
<name>A0A378JV63_9GAMM</name>
<dbReference type="Pfam" id="PF00072">
    <property type="entry name" value="Response_reg"/>
    <property type="match status" value="1"/>
</dbReference>
<evidence type="ECO:0000256" key="2">
    <source>
        <dbReference type="PROSITE-ProRule" id="PRU00169"/>
    </source>
</evidence>
<dbReference type="Pfam" id="PF01740">
    <property type="entry name" value="STAS"/>
    <property type="match status" value="1"/>
</dbReference>
<proteinExistence type="predicted"/>